<accession>A0AAV5U4X0</accession>
<evidence type="ECO:0000313" key="2">
    <source>
        <dbReference type="Proteomes" id="UP001432027"/>
    </source>
</evidence>
<proteinExistence type="predicted"/>
<dbReference type="EMBL" id="BTSX01000005">
    <property type="protein sequence ID" value="GMT01894.1"/>
    <property type="molecule type" value="Genomic_DNA"/>
</dbReference>
<gene>
    <name evidence="1" type="ORF">PENTCL1PPCAC_24068</name>
</gene>
<evidence type="ECO:0000313" key="1">
    <source>
        <dbReference type="EMBL" id="GMT01894.1"/>
    </source>
</evidence>
<organism evidence="1 2">
    <name type="scientific">Pristionchus entomophagus</name>
    <dbReference type="NCBI Taxonomy" id="358040"/>
    <lineage>
        <taxon>Eukaryota</taxon>
        <taxon>Metazoa</taxon>
        <taxon>Ecdysozoa</taxon>
        <taxon>Nematoda</taxon>
        <taxon>Chromadorea</taxon>
        <taxon>Rhabditida</taxon>
        <taxon>Rhabditina</taxon>
        <taxon>Diplogasteromorpha</taxon>
        <taxon>Diplogasteroidea</taxon>
        <taxon>Neodiplogasteridae</taxon>
        <taxon>Pristionchus</taxon>
    </lineage>
</organism>
<keyword evidence="2" id="KW-1185">Reference proteome</keyword>
<comment type="caution">
    <text evidence="1">The sequence shown here is derived from an EMBL/GenBank/DDBJ whole genome shotgun (WGS) entry which is preliminary data.</text>
</comment>
<dbReference type="AlphaFoldDB" id="A0AAV5U4X0"/>
<sequence length="84" mass="9456">KKESDDYVMMLKMKKVCARREATEISPESAIDVEGEDQQIEGVAHDAEGPTEEEIINEEIEEVNNLSIPNLGIIIFSLPVRLTR</sequence>
<dbReference type="Proteomes" id="UP001432027">
    <property type="component" value="Unassembled WGS sequence"/>
</dbReference>
<reference evidence="1" key="1">
    <citation type="submission" date="2023-10" db="EMBL/GenBank/DDBJ databases">
        <title>Genome assembly of Pristionchus species.</title>
        <authorList>
            <person name="Yoshida K."/>
            <person name="Sommer R.J."/>
        </authorList>
    </citation>
    <scope>NUCLEOTIDE SEQUENCE</scope>
    <source>
        <strain evidence="1">RS0144</strain>
    </source>
</reference>
<feature type="non-terminal residue" evidence="1">
    <location>
        <position position="84"/>
    </location>
</feature>
<protein>
    <submittedName>
        <fullName evidence="1">Uncharacterized protein</fullName>
    </submittedName>
</protein>
<feature type="non-terminal residue" evidence="1">
    <location>
        <position position="1"/>
    </location>
</feature>
<name>A0AAV5U4X0_9BILA</name>